<evidence type="ECO:0000256" key="6">
    <source>
        <dbReference type="ARBA" id="ARBA00023303"/>
    </source>
</evidence>
<dbReference type="GO" id="GO:0005886">
    <property type="term" value="C:plasma membrane"/>
    <property type="evidence" value="ECO:0007669"/>
    <property type="project" value="UniProtKB-SubCell"/>
</dbReference>
<reference evidence="11" key="1">
    <citation type="submission" date="2015-02" db="EMBL/GenBank/DDBJ databases">
        <title>Genome Assembly of Bacillaceae bacterium MTCC 8252.</title>
        <authorList>
            <person name="Verma A."/>
            <person name="Khatri I."/>
            <person name="Mual P."/>
            <person name="Subramanian S."/>
            <person name="Krishnamurthi S."/>
        </authorList>
    </citation>
    <scope>NUCLEOTIDE SEQUENCE [LARGE SCALE GENOMIC DNA]</scope>
    <source>
        <strain evidence="11">MTCC 8252</strain>
    </source>
</reference>
<sequence length="127" mass="13728">MGIWFVIIGGFLGAAGRYLAGEWVQVDSGFPAGTLCVNLIGCLVLGWFLTKAEHWSWIRPEWTLLVGTGIVGSFTTFSTFSLETIQLVQKGAAGLAVIYVIVTVSLGVLLAYAGRLLAYKRKEGENE</sequence>
<evidence type="ECO:0000256" key="8">
    <source>
        <dbReference type="ARBA" id="ARBA00035585"/>
    </source>
</evidence>
<dbReference type="AlphaFoldDB" id="A0A0F5I8I5"/>
<evidence type="ECO:0000256" key="1">
    <source>
        <dbReference type="ARBA" id="ARBA00004651"/>
    </source>
</evidence>
<evidence type="ECO:0000256" key="7">
    <source>
        <dbReference type="ARBA" id="ARBA00035120"/>
    </source>
</evidence>
<dbReference type="STRING" id="1221996.QY95_00555"/>
<dbReference type="GO" id="GO:0062054">
    <property type="term" value="F:fluoride channel activity"/>
    <property type="evidence" value="ECO:0007669"/>
    <property type="project" value="UniProtKB-UniRule"/>
</dbReference>
<comment type="activity regulation">
    <text evidence="10">Na(+) is not transported, but it plays an essential structural role and its presence is essential for fluoride channel function.</text>
</comment>
<keyword evidence="3 10" id="KW-0812">Transmembrane</keyword>
<keyword evidence="10" id="KW-0915">Sodium</keyword>
<keyword evidence="2 10" id="KW-1003">Cell membrane</keyword>
<keyword evidence="10" id="KW-0406">Ion transport</keyword>
<dbReference type="Proteomes" id="UP000031563">
    <property type="component" value="Unassembled WGS sequence"/>
</dbReference>
<feature type="transmembrane region" description="Helical" evidence="10">
    <location>
        <begin position="62"/>
        <end position="80"/>
    </location>
</feature>
<comment type="similarity">
    <text evidence="7 10">Belongs to the fluoride channel Fluc/FEX (TC 1.A.43) family.</text>
</comment>
<proteinExistence type="inferred from homology"/>
<dbReference type="HAMAP" id="MF_00454">
    <property type="entry name" value="FluC"/>
    <property type="match status" value="1"/>
</dbReference>
<evidence type="ECO:0000313" key="11">
    <source>
        <dbReference type="EMBL" id="KKB41748.1"/>
    </source>
</evidence>
<comment type="catalytic activity">
    <reaction evidence="8">
        <text>fluoride(in) = fluoride(out)</text>
        <dbReference type="Rhea" id="RHEA:76159"/>
        <dbReference type="ChEBI" id="CHEBI:17051"/>
    </reaction>
    <physiologicalReaction direction="left-to-right" evidence="8">
        <dbReference type="Rhea" id="RHEA:76160"/>
    </physiologicalReaction>
</comment>
<dbReference type="EMBL" id="JWIR02000019">
    <property type="protein sequence ID" value="KKB41748.1"/>
    <property type="molecule type" value="Genomic_DNA"/>
</dbReference>
<feature type="binding site" evidence="10">
    <location>
        <position position="75"/>
    </location>
    <ligand>
        <name>Na(+)</name>
        <dbReference type="ChEBI" id="CHEBI:29101"/>
        <note>structural</note>
    </ligand>
</feature>
<evidence type="ECO:0000256" key="9">
    <source>
        <dbReference type="ARBA" id="ARBA00049940"/>
    </source>
</evidence>
<accession>A0A0F5I8I5</accession>
<dbReference type="PANTHER" id="PTHR28259">
    <property type="entry name" value="FLUORIDE EXPORT PROTEIN 1-RELATED"/>
    <property type="match status" value="1"/>
</dbReference>
<keyword evidence="10" id="KW-0479">Metal-binding</keyword>
<comment type="caution">
    <text evidence="11">The sequence shown here is derived from an EMBL/GenBank/DDBJ whole genome shotgun (WGS) entry which is preliminary data.</text>
</comment>
<keyword evidence="10" id="KW-0813">Transport</keyword>
<protein>
    <recommendedName>
        <fullName evidence="10">Fluoride-specific ion channel FluC</fullName>
    </recommendedName>
</protein>
<keyword evidence="6 10" id="KW-0407">Ion channel</keyword>
<comment type="subcellular location">
    <subcellularLocation>
        <location evidence="1 10">Cell membrane</location>
        <topology evidence="1 10">Multi-pass membrane protein</topology>
    </subcellularLocation>
</comment>
<keyword evidence="4 10" id="KW-1133">Transmembrane helix</keyword>
<comment type="function">
    <text evidence="9 10">Fluoride-specific ion channel. Important for reducing fluoride concentration in the cell, thus reducing its toxicity.</text>
</comment>
<dbReference type="GO" id="GO:0046872">
    <property type="term" value="F:metal ion binding"/>
    <property type="evidence" value="ECO:0007669"/>
    <property type="project" value="UniProtKB-KW"/>
</dbReference>
<evidence type="ECO:0000256" key="10">
    <source>
        <dbReference type="HAMAP-Rule" id="MF_00454"/>
    </source>
</evidence>
<evidence type="ECO:0000256" key="4">
    <source>
        <dbReference type="ARBA" id="ARBA00022989"/>
    </source>
</evidence>
<evidence type="ECO:0000256" key="5">
    <source>
        <dbReference type="ARBA" id="ARBA00023136"/>
    </source>
</evidence>
<keyword evidence="12" id="KW-1185">Reference proteome</keyword>
<keyword evidence="5 10" id="KW-0472">Membrane</keyword>
<dbReference type="RefSeq" id="WP_040036384.1">
    <property type="nucleotide sequence ID" value="NZ_JWIQ02000006.1"/>
</dbReference>
<evidence type="ECO:0000313" key="12">
    <source>
        <dbReference type="Proteomes" id="UP000031563"/>
    </source>
</evidence>
<feature type="transmembrane region" description="Helical" evidence="10">
    <location>
        <begin position="32"/>
        <end position="50"/>
    </location>
</feature>
<organism evidence="11 12">
    <name type="scientific">Bacillus thermotolerans</name>
    <name type="common">Quasibacillus thermotolerans</name>
    <dbReference type="NCBI Taxonomy" id="1221996"/>
    <lineage>
        <taxon>Bacteria</taxon>
        <taxon>Bacillati</taxon>
        <taxon>Bacillota</taxon>
        <taxon>Bacilli</taxon>
        <taxon>Bacillales</taxon>
        <taxon>Bacillaceae</taxon>
        <taxon>Bacillus</taxon>
    </lineage>
</organism>
<dbReference type="NCBIfam" id="TIGR00494">
    <property type="entry name" value="crcB"/>
    <property type="match status" value="1"/>
</dbReference>
<dbReference type="Pfam" id="PF02537">
    <property type="entry name" value="CRCB"/>
    <property type="match status" value="1"/>
</dbReference>
<feature type="transmembrane region" description="Helical" evidence="10">
    <location>
        <begin position="92"/>
        <end position="113"/>
    </location>
</feature>
<dbReference type="GO" id="GO:0140114">
    <property type="term" value="P:cellular detoxification of fluoride"/>
    <property type="evidence" value="ECO:0007669"/>
    <property type="project" value="UniProtKB-UniRule"/>
</dbReference>
<name>A0A0F5I8I5_BACTR</name>
<gene>
    <name evidence="10" type="primary">fluC</name>
    <name evidence="10" type="synonym">crcB</name>
    <name evidence="11" type="ORF">QY95_00555</name>
</gene>
<dbReference type="PANTHER" id="PTHR28259:SF1">
    <property type="entry name" value="FLUORIDE EXPORT PROTEIN 1-RELATED"/>
    <property type="match status" value="1"/>
</dbReference>
<dbReference type="OrthoDB" id="9799631at2"/>
<evidence type="ECO:0000256" key="3">
    <source>
        <dbReference type="ARBA" id="ARBA00022692"/>
    </source>
</evidence>
<feature type="binding site" evidence="10">
    <location>
        <position position="72"/>
    </location>
    <ligand>
        <name>Na(+)</name>
        <dbReference type="ChEBI" id="CHEBI:29101"/>
        <note>structural</note>
    </ligand>
</feature>
<dbReference type="InterPro" id="IPR003691">
    <property type="entry name" value="FluC"/>
</dbReference>
<evidence type="ECO:0000256" key="2">
    <source>
        <dbReference type="ARBA" id="ARBA00022475"/>
    </source>
</evidence>